<evidence type="ECO:0000313" key="3">
    <source>
        <dbReference type="Proteomes" id="UP001500909"/>
    </source>
</evidence>
<evidence type="ECO:0000256" key="1">
    <source>
        <dbReference type="SAM" id="SignalP"/>
    </source>
</evidence>
<accession>A0ABP3KTD2</accession>
<gene>
    <name evidence="2" type="ORF">GCM10010361_59300</name>
</gene>
<keyword evidence="1" id="KW-0732">Signal</keyword>
<reference evidence="3" key="1">
    <citation type="journal article" date="2019" name="Int. J. Syst. Evol. Microbiol.">
        <title>The Global Catalogue of Microorganisms (GCM) 10K type strain sequencing project: providing services to taxonomists for standard genome sequencing and annotation.</title>
        <authorList>
            <consortium name="The Broad Institute Genomics Platform"/>
            <consortium name="The Broad Institute Genome Sequencing Center for Infectious Disease"/>
            <person name="Wu L."/>
            <person name="Ma J."/>
        </authorList>
    </citation>
    <scope>NUCLEOTIDE SEQUENCE [LARGE SCALE GENOMIC DNA]</scope>
    <source>
        <strain evidence="3">JCM 4805</strain>
    </source>
</reference>
<protein>
    <recommendedName>
        <fullName evidence="4">Secreted protein</fullName>
    </recommendedName>
</protein>
<feature type="signal peptide" evidence="1">
    <location>
        <begin position="1"/>
        <end position="31"/>
    </location>
</feature>
<organism evidence="2 3">
    <name type="scientific">Streptomyces olivaceiscleroticus</name>
    <dbReference type="NCBI Taxonomy" id="68245"/>
    <lineage>
        <taxon>Bacteria</taxon>
        <taxon>Bacillati</taxon>
        <taxon>Actinomycetota</taxon>
        <taxon>Actinomycetes</taxon>
        <taxon>Kitasatosporales</taxon>
        <taxon>Streptomycetaceae</taxon>
        <taxon>Streptomyces</taxon>
    </lineage>
</organism>
<sequence length="79" mass="8266">MKSWRKRMTYGVAVAAAAVAIPLSAAGSASAASWHNVAGGPAVFPDMAACKAEIPKAKKHYKDATCVDNKGSISLWVLY</sequence>
<name>A0ABP3KTD2_9ACTN</name>
<keyword evidence="3" id="KW-1185">Reference proteome</keyword>
<evidence type="ECO:0008006" key="4">
    <source>
        <dbReference type="Google" id="ProtNLM"/>
    </source>
</evidence>
<dbReference type="EMBL" id="BAAABY010000044">
    <property type="protein sequence ID" value="GAA0486545.1"/>
    <property type="molecule type" value="Genomic_DNA"/>
</dbReference>
<proteinExistence type="predicted"/>
<dbReference type="Proteomes" id="UP001500909">
    <property type="component" value="Unassembled WGS sequence"/>
</dbReference>
<comment type="caution">
    <text evidence="2">The sequence shown here is derived from an EMBL/GenBank/DDBJ whole genome shotgun (WGS) entry which is preliminary data.</text>
</comment>
<evidence type="ECO:0000313" key="2">
    <source>
        <dbReference type="EMBL" id="GAA0486545.1"/>
    </source>
</evidence>
<feature type="chain" id="PRO_5045273735" description="Secreted protein" evidence="1">
    <location>
        <begin position="32"/>
        <end position="79"/>
    </location>
</feature>